<organism evidence="2 3">
    <name type="scientific">Rhodotorula toruloides</name>
    <name type="common">Yeast</name>
    <name type="synonym">Rhodosporidium toruloides</name>
    <dbReference type="NCBI Taxonomy" id="5286"/>
    <lineage>
        <taxon>Eukaryota</taxon>
        <taxon>Fungi</taxon>
        <taxon>Dikarya</taxon>
        <taxon>Basidiomycota</taxon>
        <taxon>Pucciniomycotina</taxon>
        <taxon>Microbotryomycetes</taxon>
        <taxon>Sporidiobolales</taxon>
        <taxon>Sporidiobolaceae</taxon>
        <taxon>Rhodotorula</taxon>
    </lineage>
</organism>
<sequence length="297" mass="32471">MVSTRSSITPSEASTSRSANGGTADNLSSTPSGAGGIVDAAARGSSEPAYSPTGLLSLSNELLARIWDIAHTNPYQDWPFSAILVNRQIYRAVLPVWWQRFYLEEAATFDRQAAALSRHPHQRRLVKHLSVRIACIGPPPPPPPPPLRFAVAAIGQLLRPKTLVLDADGDPTSHPFDEYLLDISCIPTLQELTVTVQTEAPITRPPPSFPALRKLRIFNSQLATWILEGSNPALDALELIVHEDQPYHAYPGRLFDTYTSSCGIRALSRPARSWVAWNAPMTMVKWSAPILPASVSV</sequence>
<evidence type="ECO:0000256" key="1">
    <source>
        <dbReference type="SAM" id="MobiDB-lite"/>
    </source>
</evidence>
<protein>
    <recommendedName>
        <fullName evidence="4">F-box domain-containing protein</fullName>
    </recommendedName>
</protein>
<evidence type="ECO:0000313" key="2">
    <source>
        <dbReference type="EMBL" id="PRQ74171.1"/>
    </source>
</evidence>
<evidence type="ECO:0000313" key="3">
    <source>
        <dbReference type="Proteomes" id="UP000239560"/>
    </source>
</evidence>
<evidence type="ECO:0008006" key="4">
    <source>
        <dbReference type="Google" id="ProtNLM"/>
    </source>
</evidence>
<name>A0A2T0A813_RHOTO</name>
<proteinExistence type="predicted"/>
<dbReference type="OrthoDB" id="10502156at2759"/>
<accession>A0A2T0A813</accession>
<reference evidence="2 3" key="1">
    <citation type="journal article" date="2018" name="Elife">
        <title>Functional genomics of lipid metabolism in the oleaginous yeast Rhodosporidium toruloides.</title>
        <authorList>
            <person name="Coradetti S.T."/>
            <person name="Pinel D."/>
            <person name="Geiselman G."/>
            <person name="Ito M."/>
            <person name="Mondo S."/>
            <person name="Reilly M.C."/>
            <person name="Cheng Y.F."/>
            <person name="Bauer S."/>
            <person name="Grigoriev I."/>
            <person name="Gladden J.M."/>
            <person name="Simmons B.A."/>
            <person name="Brem R."/>
            <person name="Arkin A.P."/>
            <person name="Skerker J.M."/>
        </authorList>
    </citation>
    <scope>NUCLEOTIDE SEQUENCE [LARGE SCALE GENOMIC DNA]</scope>
    <source>
        <strain evidence="2 3">NBRC 0880</strain>
    </source>
</reference>
<feature type="region of interest" description="Disordered" evidence="1">
    <location>
        <begin position="1"/>
        <end position="40"/>
    </location>
</feature>
<comment type="caution">
    <text evidence="2">The sequence shown here is derived from an EMBL/GenBank/DDBJ whole genome shotgun (WGS) entry which is preliminary data.</text>
</comment>
<dbReference type="AlphaFoldDB" id="A0A2T0A813"/>
<dbReference type="Proteomes" id="UP000239560">
    <property type="component" value="Unassembled WGS sequence"/>
</dbReference>
<dbReference type="EMBL" id="LCTV02000006">
    <property type="protein sequence ID" value="PRQ74171.1"/>
    <property type="molecule type" value="Genomic_DNA"/>
</dbReference>
<feature type="compositionally biased region" description="Polar residues" evidence="1">
    <location>
        <begin position="1"/>
        <end position="32"/>
    </location>
</feature>
<gene>
    <name evidence="2" type="ORF">AAT19DRAFT_14524</name>
</gene>